<evidence type="ECO:0008006" key="2">
    <source>
        <dbReference type="Google" id="ProtNLM"/>
    </source>
</evidence>
<dbReference type="EMBL" id="UINC01007123">
    <property type="protein sequence ID" value="SVA31547.1"/>
    <property type="molecule type" value="Genomic_DNA"/>
</dbReference>
<proteinExistence type="predicted"/>
<name>A0A381UW23_9ZZZZ</name>
<evidence type="ECO:0000313" key="1">
    <source>
        <dbReference type="EMBL" id="SVA31547.1"/>
    </source>
</evidence>
<organism evidence="1">
    <name type="scientific">marine metagenome</name>
    <dbReference type="NCBI Taxonomy" id="408172"/>
    <lineage>
        <taxon>unclassified sequences</taxon>
        <taxon>metagenomes</taxon>
        <taxon>ecological metagenomes</taxon>
    </lineage>
</organism>
<gene>
    <name evidence="1" type="ORF">METZ01_LOCUS84401</name>
</gene>
<protein>
    <recommendedName>
        <fullName evidence="2">Outer membrane protein beta-barrel domain-containing protein</fullName>
    </recommendedName>
</protein>
<reference evidence="1" key="1">
    <citation type="submission" date="2018-05" db="EMBL/GenBank/DDBJ databases">
        <authorList>
            <person name="Lanie J.A."/>
            <person name="Ng W.-L."/>
            <person name="Kazmierczak K.M."/>
            <person name="Andrzejewski T.M."/>
            <person name="Davidsen T.M."/>
            <person name="Wayne K.J."/>
            <person name="Tettelin H."/>
            <person name="Glass J.I."/>
            <person name="Rusch D."/>
            <person name="Podicherti R."/>
            <person name="Tsui H.-C.T."/>
            <person name="Winkler M.E."/>
        </authorList>
    </citation>
    <scope>NUCLEOTIDE SEQUENCE</scope>
</reference>
<dbReference type="AlphaFoldDB" id="A0A381UW23"/>
<accession>A0A381UW23</accession>
<sequence>MKKISFLLIAITTIVSAQLRVGVDVTRKMKVTPSFPAEVKALFLSMGEELPGSEKMTAEGLGFSVGYDFMLASLVGVGAELNIAAESDDEDGGPSNQIFAYSIVKLPFGVPFARGVVRVGIAKSFEEGIDPGLGYGFGLRIKPPLFPIGAEASYNIYNYSQE</sequence>
<feature type="non-terminal residue" evidence="1">
    <location>
        <position position="162"/>
    </location>
</feature>